<feature type="compositionally biased region" description="Basic and acidic residues" evidence="3">
    <location>
        <begin position="835"/>
        <end position="846"/>
    </location>
</feature>
<feature type="transmembrane region" description="Helical" evidence="4">
    <location>
        <begin position="353"/>
        <end position="378"/>
    </location>
</feature>
<reference evidence="5 6" key="1">
    <citation type="submission" date="2023-03" db="EMBL/GenBank/DDBJ databases">
        <title>Genome sequence of Lichtheimia ornata CBS 291.66.</title>
        <authorList>
            <person name="Mohabir J.T."/>
            <person name="Shea T.P."/>
            <person name="Kurbessoian T."/>
            <person name="Berby B."/>
            <person name="Fontaine J."/>
            <person name="Livny J."/>
            <person name="Gnirke A."/>
            <person name="Stajich J.E."/>
            <person name="Cuomo C.A."/>
        </authorList>
    </citation>
    <scope>NUCLEOTIDE SEQUENCE [LARGE SCALE GENOMIC DNA]</scope>
    <source>
        <strain evidence="5">CBS 291.66</strain>
    </source>
</reference>
<sequence>MGYSIGPLFHQETRATGVNDVGLSSAILNDTIYIFGGGHGSLWSLPIDQINADHLGLASLSPQPNITRYAPQTIAFQDSFIALGGDMNGNKIALQQYNASKSTWETWNAATTAPLNRAQHSAVVTPDAKAVLLFGGKTNATHGANDFWSLSTHNKEWKRLSMPGNHDRFGGGRCGHTASMLSNGLMVVLGGYYCNASGGERRLADLDHALVYDSINMAWRRQELIGNVPASRIFHSAVTVQHDRIMICGGQDGALEPFQTYISAHKILDQMAAMLDTNTWTWCLAYPSPNYQPFPQSMGIALPVDGNKMIYGIGESYYSVHDGLYILDSDNLQWLPQKLEMTWINEKQGNSPIWMSGWGIAALCLSIVLFATMGWIIWRLGRRVPIVLYHGLLAIKKSVWSPRPGEPTWAEMLRLCLRTLFVVYLIYLCFALMIQVINSPIVDQQYYKEEHDYTVDVPDVRFCFDGWDHANAPSVRCSTDFGQQCSQYIHTFFPDTASSISRTCALFRAPSTFRLGPTSNRLAASMGSYLKFDYYGTPPPSPVPADAQDDSMGPRIQMTLYHKEHDPNMAMYDIPGLQQQSSFAWRSEYEEAQFLSTEQQQQPHAFQFALEPHRVHTGSYMLLERIVLDEDSWWNYIGFASDTETRYELDEHHVTVHAEPTDARYSTEPAPYGSVHLFPVSFETKVISEQRAFTLVNALGVVGGMFGLFMTIESALCGFRPRSPLGIFHRWSIGQMRQSLLRGLQAMFSSHEGDVPIVHPLKREPTAKKKPAAHHGDEGIVHDKNDEIVEEDDQDEKSDEKRMERLEYRLHTLERLFQAYYIDDEIFRSLDRAQLAKEDRGDERGQKHTSRIWRRRK</sequence>
<evidence type="ECO:0000313" key="5">
    <source>
        <dbReference type="EMBL" id="KAJ8658760.1"/>
    </source>
</evidence>
<dbReference type="GeneID" id="83212898"/>
<evidence type="ECO:0000256" key="4">
    <source>
        <dbReference type="SAM" id="Phobius"/>
    </source>
</evidence>
<protein>
    <recommendedName>
        <fullName evidence="7">Galactose oxidase</fullName>
    </recommendedName>
</protein>
<feature type="compositionally biased region" description="Acidic residues" evidence="3">
    <location>
        <begin position="788"/>
        <end position="797"/>
    </location>
</feature>
<feature type="transmembrane region" description="Helical" evidence="4">
    <location>
        <begin position="415"/>
        <end position="437"/>
    </location>
</feature>
<keyword evidence="2" id="KW-0677">Repeat</keyword>
<keyword evidence="4" id="KW-0472">Membrane</keyword>
<dbReference type="Gene3D" id="2.120.10.80">
    <property type="entry name" value="Kelch-type beta propeller"/>
    <property type="match status" value="1"/>
</dbReference>
<evidence type="ECO:0000313" key="6">
    <source>
        <dbReference type="Proteomes" id="UP001234581"/>
    </source>
</evidence>
<evidence type="ECO:0008006" key="7">
    <source>
        <dbReference type="Google" id="ProtNLM"/>
    </source>
</evidence>
<dbReference type="InterPro" id="IPR015915">
    <property type="entry name" value="Kelch-typ_b-propeller"/>
</dbReference>
<evidence type="ECO:0000256" key="2">
    <source>
        <dbReference type="ARBA" id="ARBA00022737"/>
    </source>
</evidence>
<feature type="region of interest" description="Disordered" evidence="3">
    <location>
        <begin position="835"/>
        <end position="857"/>
    </location>
</feature>
<keyword evidence="4" id="KW-1133">Transmembrane helix</keyword>
<proteinExistence type="predicted"/>
<comment type="caution">
    <text evidence="5">The sequence shown here is derived from an EMBL/GenBank/DDBJ whole genome shotgun (WGS) entry which is preliminary data.</text>
</comment>
<dbReference type="Pfam" id="PF24681">
    <property type="entry name" value="Kelch_KLHDC2_KLHL20_DRC7"/>
    <property type="match status" value="1"/>
</dbReference>
<dbReference type="AlphaFoldDB" id="A0AAD7XY41"/>
<dbReference type="EMBL" id="JARTCD010000022">
    <property type="protein sequence ID" value="KAJ8658760.1"/>
    <property type="molecule type" value="Genomic_DNA"/>
</dbReference>
<organism evidence="5 6">
    <name type="scientific">Lichtheimia ornata</name>
    <dbReference type="NCBI Taxonomy" id="688661"/>
    <lineage>
        <taxon>Eukaryota</taxon>
        <taxon>Fungi</taxon>
        <taxon>Fungi incertae sedis</taxon>
        <taxon>Mucoromycota</taxon>
        <taxon>Mucoromycotina</taxon>
        <taxon>Mucoromycetes</taxon>
        <taxon>Mucorales</taxon>
        <taxon>Lichtheimiaceae</taxon>
        <taxon>Lichtheimia</taxon>
    </lineage>
</organism>
<feature type="region of interest" description="Disordered" evidence="3">
    <location>
        <begin position="764"/>
        <end position="800"/>
    </location>
</feature>
<dbReference type="Proteomes" id="UP001234581">
    <property type="component" value="Unassembled WGS sequence"/>
</dbReference>
<dbReference type="SUPFAM" id="SSF117281">
    <property type="entry name" value="Kelch motif"/>
    <property type="match status" value="1"/>
</dbReference>
<feature type="compositionally biased region" description="Basic residues" evidence="3">
    <location>
        <begin position="847"/>
        <end position="857"/>
    </location>
</feature>
<dbReference type="RefSeq" id="XP_058343673.1">
    <property type="nucleotide sequence ID" value="XM_058485526.1"/>
</dbReference>
<feature type="compositionally biased region" description="Basic and acidic residues" evidence="3">
    <location>
        <begin position="774"/>
        <end position="787"/>
    </location>
</feature>
<evidence type="ECO:0000256" key="3">
    <source>
        <dbReference type="SAM" id="MobiDB-lite"/>
    </source>
</evidence>
<gene>
    <name evidence="5" type="ORF">O0I10_005486</name>
</gene>
<dbReference type="PANTHER" id="PTHR46093:SF18">
    <property type="entry name" value="FIBRONECTIN TYPE-III DOMAIN-CONTAINING PROTEIN"/>
    <property type="match status" value="1"/>
</dbReference>
<accession>A0AAD7XY41</accession>
<keyword evidence="1" id="KW-0880">Kelch repeat</keyword>
<dbReference type="PANTHER" id="PTHR46093">
    <property type="entry name" value="ACYL-COA-BINDING DOMAIN-CONTAINING PROTEIN 5"/>
    <property type="match status" value="1"/>
</dbReference>
<name>A0AAD7XY41_9FUNG</name>
<keyword evidence="4" id="KW-0812">Transmembrane</keyword>
<keyword evidence="6" id="KW-1185">Reference proteome</keyword>
<evidence type="ECO:0000256" key="1">
    <source>
        <dbReference type="ARBA" id="ARBA00022441"/>
    </source>
</evidence>